<dbReference type="GeneID" id="115883713"/>
<gene>
    <name evidence="2" type="primary">LOC115883713</name>
</gene>
<sequence>MSFISTSSPVLIYVHLTYPHRSGRDPYGDSAVGWVQVQRIQNICTVKAKITPEHNVKKKQYAVTCVINEIAEKVLDLQCHDCAASLGGCKHVIAFLMWLHRRSEEPSPTEVACCWAKSKLSKVGSSIKFLTLRDLGAEEELSFDDEGLLFLQEVVKKGTENTSNSQLLKYFVLNGINEHLGLYQLLLKFVESPRGTQEGHLIAQNFLISAPSK</sequence>
<dbReference type="KEGG" id="soy:115883713"/>
<dbReference type="RefSeq" id="XP_030757972.1">
    <property type="nucleotide sequence ID" value="XM_030902112.1"/>
</dbReference>
<dbReference type="PANTHER" id="PTHR39953:SF1">
    <property type="entry name" value="RE54151P"/>
    <property type="match status" value="1"/>
</dbReference>
<proteinExistence type="predicted"/>
<protein>
    <submittedName>
        <fullName evidence="2">Uncharacterized protein LOC115883713</fullName>
    </submittedName>
</protein>
<dbReference type="Proteomes" id="UP000504635">
    <property type="component" value="Unplaced"/>
</dbReference>
<accession>A0A6J2Y2N6</accession>
<dbReference type="OrthoDB" id="261614at2759"/>
<evidence type="ECO:0000313" key="2">
    <source>
        <dbReference type="RefSeq" id="XP_030757972.1"/>
    </source>
</evidence>
<dbReference type="AlphaFoldDB" id="A0A6J2Y2N6"/>
<dbReference type="PANTHER" id="PTHR39953">
    <property type="entry name" value="RE54151P"/>
    <property type="match status" value="1"/>
</dbReference>
<dbReference type="InParanoid" id="A0A6J2Y2N6"/>
<organism evidence="1 2">
    <name type="scientific">Sitophilus oryzae</name>
    <name type="common">Rice weevil</name>
    <name type="synonym">Curculio oryzae</name>
    <dbReference type="NCBI Taxonomy" id="7048"/>
    <lineage>
        <taxon>Eukaryota</taxon>
        <taxon>Metazoa</taxon>
        <taxon>Ecdysozoa</taxon>
        <taxon>Arthropoda</taxon>
        <taxon>Hexapoda</taxon>
        <taxon>Insecta</taxon>
        <taxon>Pterygota</taxon>
        <taxon>Neoptera</taxon>
        <taxon>Endopterygota</taxon>
        <taxon>Coleoptera</taxon>
        <taxon>Polyphaga</taxon>
        <taxon>Cucujiformia</taxon>
        <taxon>Curculionidae</taxon>
        <taxon>Dryophthorinae</taxon>
        <taxon>Sitophilus</taxon>
    </lineage>
</organism>
<keyword evidence="1" id="KW-1185">Reference proteome</keyword>
<reference evidence="2" key="1">
    <citation type="submission" date="2025-08" db="UniProtKB">
        <authorList>
            <consortium name="RefSeq"/>
        </authorList>
    </citation>
    <scope>IDENTIFICATION</scope>
    <source>
        <tissue evidence="2">Gonads</tissue>
    </source>
</reference>
<name>A0A6J2Y2N6_SITOR</name>
<evidence type="ECO:0000313" key="1">
    <source>
        <dbReference type="Proteomes" id="UP000504635"/>
    </source>
</evidence>